<evidence type="ECO:0008006" key="3">
    <source>
        <dbReference type="Google" id="ProtNLM"/>
    </source>
</evidence>
<protein>
    <recommendedName>
        <fullName evidence="3">Sulfatase-modifying factor enzyme domain-containing protein</fullName>
    </recommendedName>
</protein>
<reference evidence="1 2" key="1">
    <citation type="submission" date="2019-03" db="EMBL/GenBank/DDBJ databases">
        <title>Draft genome sequences of two Veillonella tobetsuensis clinical isolates from intraoperative bronchial fluids of elderly patients with pulmonary carcinoma.</title>
        <authorList>
            <person name="Akiyama T."/>
        </authorList>
    </citation>
    <scope>NUCLEOTIDE SEQUENCE [LARGE SCALE GENOMIC DNA]</scope>
    <source>
        <strain evidence="1 2">PAGU 1579</strain>
    </source>
</reference>
<dbReference type="Proteomes" id="UP000303581">
    <property type="component" value="Unassembled WGS sequence"/>
</dbReference>
<sequence>MNHISFKKLYNPQYDLLSINDKEELLSQIGKIYNLELLCFDEFDAFGKSTYTAIYRSYDGIDFVFVPGDTVRLGLNFDNKKLQDIFDKESLMDLAYVFLDGYEDEIYSEEDILTKISEALADEAIISNIEKYLTHNFTQEGEFIIHPLLVQKTYSETCWIPISDEELIQNKEWQNMIKKAEIKGLSEVMVHNTVCLYKTDDSNWCGKYYEVTTFKKLLQNIKDNGYSLPTQREWEYLSGKGCRTIFPWGNNIDFSMNLKHMEWMDNDGEYTLEKENFFGLIIGDDPYCREIVYDNEGFSYKGGDGGRNICGGLGVVWGYFPVSPYFKDKDLSIGDYINGGYDFFRRIIRIDDSVKLKEDI</sequence>
<dbReference type="RefSeq" id="WP_137662370.1">
    <property type="nucleotide sequence ID" value="NZ_BJCR01000079.1"/>
</dbReference>
<dbReference type="EMBL" id="BJCR01000079">
    <property type="protein sequence ID" value="GCL69993.1"/>
    <property type="molecule type" value="Genomic_DNA"/>
</dbReference>
<accession>A0A480B8V2</accession>
<dbReference type="Gene3D" id="3.90.1580.10">
    <property type="entry name" value="paralog of FGE (formylglycine-generating enzyme)"/>
    <property type="match status" value="1"/>
</dbReference>
<name>A0A480B8V2_9FIRM</name>
<dbReference type="InterPro" id="IPR016187">
    <property type="entry name" value="CTDL_fold"/>
</dbReference>
<evidence type="ECO:0000313" key="2">
    <source>
        <dbReference type="Proteomes" id="UP000303581"/>
    </source>
</evidence>
<dbReference type="AlphaFoldDB" id="A0A480B8V2"/>
<dbReference type="SUPFAM" id="SSF56436">
    <property type="entry name" value="C-type lectin-like"/>
    <property type="match status" value="1"/>
</dbReference>
<comment type="caution">
    <text evidence="1">The sequence shown here is derived from an EMBL/GenBank/DDBJ whole genome shotgun (WGS) entry which is preliminary data.</text>
</comment>
<organism evidence="1 2">
    <name type="scientific">Veillonella tobetsuensis</name>
    <dbReference type="NCBI Taxonomy" id="1110546"/>
    <lineage>
        <taxon>Bacteria</taxon>
        <taxon>Bacillati</taxon>
        <taxon>Bacillota</taxon>
        <taxon>Negativicutes</taxon>
        <taxon>Veillonellales</taxon>
        <taxon>Veillonellaceae</taxon>
        <taxon>Veillonella</taxon>
    </lineage>
</organism>
<dbReference type="InterPro" id="IPR042095">
    <property type="entry name" value="SUMF_sf"/>
</dbReference>
<proteinExistence type="predicted"/>
<gene>
    <name evidence="1" type="ORF">PAGU1579_17620</name>
</gene>
<evidence type="ECO:0000313" key="1">
    <source>
        <dbReference type="EMBL" id="GCL69993.1"/>
    </source>
</evidence>
<keyword evidence="2" id="KW-1185">Reference proteome</keyword>